<keyword evidence="11" id="KW-0472">Membrane</keyword>
<keyword evidence="7" id="KW-0254">Endocytosis</keyword>
<keyword evidence="13" id="KW-0539">Nucleus</keyword>
<dbReference type="GO" id="GO:0005905">
    <property type="term" value="C:clathrin-coated pit"/>
    <property type="evidence" value="ECO:0007669"/>
    <property type="project" value="UniProtKB-SubCell"/>
</dbReference>
<dbReference type="Pfam" id="PF03171">
    <property type="entry name" value="2OG-FeII_Oxy"/>
    <property type="match status" value="1"/>
</dbReference>
<evidence type="ECO:0000256" key="15">
    <source>
        <dbReference type="ARBA" id="ARBA00059922"/>
    </source>
</evidence>
<dbReference type="InterPro" id="IPR026992">
    <property type="entry name" value="DIOX_N"/>
</dbReference>
<evidence type="ECO:0000256" key="14">
    <source>
        <dbReference type="ARBA" id="ARBA00023329"/>
    </source>
</evidence>
<dbReference type="GO" id="GO:0005634">
    <property type="term" value="C:nucleus"/>
    <property type="evidence" value="ECO:0007669"/>
    <property type="project" value="UniProtKB-SubCell"/>
</dbReference>
<protein>
    <submittedName>
        <fullName evidence="18">Uncharacterized protein</fullName>
    </submittedName>
</protein>
<dbReference type="AlphaFoldDB" id="A0AAP0MS36"/>
<dbReference type="InterPro" id="IPR048050">
    <property type="entry name" value="ANTH_N_plant"/>
</dbReference>
<dbReference type="GO" id="GO:0005543">
    <property type="term" value="F:phospholipid binding"/>
    <property type="evidence" value="ECO:0007669"/>
    <property type="project" value="InterPro"/>
</dbReference>
<dbReference type="Gene3D" id="1.25.40.90">
    <property type="match status" value="1"/>
</dbReference>
<dbReference type="InterPro" id="IPR011417">
    <property type="entry name" value="ANTH_dom"/>
</dbReference>
<name>A0AAP0MS36_9ROSI</name>
<evidence type="ECO:0000256" key="4">
    <source>
        <dbReference type="ARBA" id="ARBA00004600"/>
    </source>
</evidence>
<comment type="caution">
    <text evidence="18">The sequence shown here is derived from an EMBL/GenBank/DDBJ whole genome shotgun (WGS) entry which is preliminary data.</text>
</comment>
<keyword evidence="10" id="KW-0333">Golgi apparatus</keyword>
<dbReference type="InterPro" id="IPR008942">
    <property type="entry name" value="ENTH_VHS"/>
</dbReference>
<dbReference type="PANTHER" id="PTHR47991">
    <property type="entry name" value="OXOGLUTARATE/IRON-DEPENDENT DIOXYGENASE"/>
    <property type="match status" value="1"/>
</dbReference>
<evidence type="ECO:0000313" key="19">
    <source>
        <dbReference type="Proteomes" id="UP001428341"/>
    </source>
</evidence>
<keyword evidence="8" id="KW-0479">Metal-binding</keyword>
<dbReference type="FunFam" id="1.25.40.90:FF:000035">
    <property type="entry name" value="Putative clathrin assembly protein At4g40080"/>
    <property type="match status" value="1"/>
</dbReference>
<evidence type="ECO:0000259" key="16">
    <source>
        <dbReference type="PROSITE" id="PS50942"/>
    </source>
</evidence>
<proteinExistence type="inferred from homology"/>
<dbReference type="Pfam" id="PF07651">
    <property type="entry name" value="ANTH"/>
    <property type="match status" value="1"/>
</dbReference>
<comment type="subcellular location">
    <subcellularLocation>
        <location evidence="2">Cytoplasmic vesicle</location>
        <location evidence="2">Clathrin-coated vesicle</location>
    </subcellularLocation>
    <subcellularLocation>
        <location evidence="3">Golgi apparatus</location>
    </subcellularLocation>
    <subcellularLocation>
        <location evidence="4">Membrane</location>
        <location evidence="4">Clathrin-coated pit</location>
    </subcellularLocation>
    <subcellularLocation>
        <location evidence="1">Nucleus</location>
    </subcellularLocation>
</comment>
<accession>A0AAP0MS36</accession>
<keyword evidence="9" id="KW-0408">Iron</keyword>
<evidence type="ECO:0000256" key="7">
    <source>
        <dbReference type="ARBA" id="ARBA00022583"/>
    </source>
</evidence>
<keyword evidence="12" id="KW-0168">Coated pit</keyword>
<gene>
    <name evidence="18" type="ORF">WN944_007982</name>
</gene>
<dbReference type="PROSITE" id="PS51471">
    <property type="entry name" value="FE2OG_OXY"/>
    <property type="match status" value="1"/>
</dbReference>
<dbReference type="GO" id="GO:0006897">
    <property type="term" value="P:endocytosis"/>
    <property type="evidence" value="ECO:0007669"/>
    <property type="project" value="UniProtKB-KW"/>
</dbReference>
<feature type="domain" description="ENTH" evidence="16">
    <location>
        <begin position="387"/>
        <end position="525"/>
    </location>
</feature>
<sequence length="708" mass="80738">MFCVKGLIESGRLTSVPSRYFFEKYLKDDCINSEAETIPIIDFSMLTSGSPEQRYKTIQAIGNACLKWGFFEVINHGVPNTLRDEMMRASESFFDLSDEQKREYAGKKLFDPIRWGTSFNVNVDKTLFWRDYLKIHVHPQFNAPQNPLGFSETIQEYCKRVRELANELLKGIMESLGLEESYIQKAMDLETDSHQLLVVNLYPPCPQPEVVMGLPPHSDHGLLTILMQNDHVGLHVRHDGKWIPVNPPPGSFVVNIGDHMEILSNGKYKSVLHRAVVNGKATRISVATAHGPPLDTVVGPAQDLLDNENRPPLYRGIKYREYLQLQQSNQLNGKSCLDHVKVNINDTYHKILPSPPISVELMGRLKQLRIFNGVLKDKASLIKTTLSTKRQTSFIRRAILRATTHSSSSPPSSNRIDAVIASGNGSRPRACACIHAIMDRLHGTRDTFVALKCLYTIHNIITKDSFILKDQLSIFPTFGGRNFLNLSEFHDDSDPESWELSAWIRWYATVLEQNLTVSRVLGYHLSSSDSKKNDKDKEEKIFALLSSDLLIEIDALVGFVQEISNVPNSLHLQRNNLVYEIVRLVSEDYRLIQREISLRVVELDERMTSLSVDQLTLLMSALKKFEDCKERLSLLFVNRKKNDGLWHLIGETKMKIETTMNKKAEEMALVRIIKRDETREWGRQPFRFTSDGSWLGLDRVSLTVSTVR</sequence>
<evidence type="ECO:0000256" key="5">
    <source>
        <dbReference type="ARBA" id="ARBA00008056"/>
    </source>
</evidence>
<dbReference type="CDD" id="cd16987">
    <property type="entry name" value="ANTH_N_AP180_plant"/>
    <property type="match status" value="1"/>
</dbReference>
<evidence type="ECO:0000256" key="13">
    <source>
        <dbReference type="ARBA" id="ARBA00023242"/>
    </source>
</evidence>
<dbReference type="InterPro" id="IPR005123">
    <property type="entry name" value="Oxoglu/Fe-dep_dioxygenase_dom"/>
</dbReference>
<evidence type="ECO:0000256" key="11">
    <source>
        <dbReference type="ARBA" id="ARBA00023136"/>
    </source>
</evidence>
<dbReference type="EMBL" id="JBCGBO010000003">
    <property type="protein sequence ID" value="KAK9215975.1"/>
    <property type="molecule type" value="Genomic_DNA"/>
</dbReference>
<keyword evidence="14" id="KW-0968">Cytoplasmic vesicle</keyword>
<dbReference type="InterPro" id="IPR050295">
    <property type="entry name" value="Plant_2OG-oxidoreductases"/>
</dbReference>
<keyword evidence="19" id="KW-1185">Reference proteome</keyword>
<comment type="similarity">
    <text evidence="5">Belongs to the iron/ascorbate-dependent oxidoreductase family.</text>
</comment>
<dbReference type="Gene3D" id="2.60.120.330">
    <property type="entry name" value="B-lactam Antibiotic, Isopenicillin N Synthase, Chain"/>
    <property type="match status" value="1"/>
</dbReference>
<dbReference type="PROSITE" id="PS50942">
    <property type="entry name" value="ENTH"/>
    <property type="match status" value="1"/>
</dbReference>
<feature type="domain" description="Fe2OG dioxygenase" evidence="17">
    <location>
        <begin position="192"/>
        <end position="292"/>
    </location>
</feature>
<evidence type="ECO:0000256" key="3">
    <source>
        <dbReference type="ARBA" id="ARBA00004555"/>
    </source>
</evidence>
<evidence type="ECO:0000256" key="1">
    <source>
        <dbReference type="ARBA" id="ARBA00004123"/>
    </source>
</evidence>
<dbReference type="InterPro" id="IPR027443">
    <property type="entry name" value="IPNS-like_sf"/>
</dbReference>
<evidence type="ECO:0000256" key="12">
    <source>
        <dbReference type="ARBA" id="ARBA00023176"/>
    </source>
</evidence>
<keyword evidence="6" id="KW-0963">Cytoplasm</keyword>
<evidence type="ECO:0000256" key="6">
    <source>
        <dbReference type="ARBA" id="ARBA00022490"/>
    </source>
</evidence>
<dbReference type="GO" id="GO:0005794">
    <property type="term" value="C:Golgi apparatus"/>
    <property type="evidence" value="ECO:0007669"/>
    <property type="project" value="UniProtKB-SubCell"/>
</dbReference>
<organism evidence="18 19">
    <name type="scientific">Citrus x changshan-huyou</name>
    <dbReference type="NCBI Taxonomy" id="2935761"/>
    <lineage>
        <taxon>Eukaryota</taxon>
        <taxon>Viridiplantae</taxon>
        <taxon>Streptophyta</taxon>
        <taxon>Embryophyta</taxon>
        <taxon>Tracheophyta</taxon>
        <taxon>Spermatophyta</taxon>
        <taxon>Magnoliopsida</taxon>
        <taxon>eudicotyledons</taxon>
        <taxon>Gunneridae</taxon>
        <taxon>Pentapetalae</taxon>
        <taxon>rosids</taxon>
        <taxon>malvids</taxon>
        <taxon>Sapindales</taxon>
        <taxon>Rutaceae</taxon>
        <taxon>Aurantioideae</taxon>
        <taxon>Citrus</taxon>
    </lineage>
</organism>
<evidence type="ECO:0000259" key="17">
    <source>
        <dbReference type="PROSITE" id="PS51471"/>
    </source>
</evidence>
<evidence type="ECO:0000256" key="2">
    <source>
        <dbReference type="ARBA" id="ARBA00004132"/>
    </source>
</evidence>
<evidence type="ECO:0000256" key="9">
    <source>
        <dbReference type="ARBA" id="ARBA00023004"/>
    </source>
</evidence>
<dbReference type="Proteomes" id="UP001428341">
    <property type="component" value="Unassembled WGS sequence"/>
</dbReference>
<dbReference type="InterPro" id="IPR044861">
    <property type="entry name" value="IPNS-like_FE2OG_OXY"/>
</dbReference>
<dbReference type="SUPFAM" id="SSF51197">
    <property type="entry name" value="Clavaminate synthase-like"/>
    <property type="match status" value="1"/>
</dbReference>
<evidence type="ECO:0000313" key="18">
    <source>
        <dbReference type="EMBL" id="KAK9215975.1"/>
    </source>
</evidence>
<reference evidence="18 19" key="1">
    <citation type="submission" date="2024-05" db="EMBL/GenBank/DDBJ databases">
        <title>Haplotype-resolved chromosome-level genome assembly of Huyou (Citrus changshanensis).</title>
        <authorList>
            <person name="Miao C."/>
            <person name="Chen W."/>
            <person name="Wu Y."/>
            <person name="Wang L."/>
            <person name="Zhao S."/>
            <person name="Grierson D."/>
            <person name="Xu C."/>
            <person name="Chen K."/>
        </authorList>
    </citation>
    <scope>NUCLEOTIDE SEQUENCE [LARGE SCALE GENOMIC DNA]</scope>
    <source>
        <strain evidence="18">01-14</strain>
        <tissue evidence="18">Leaf</tissue>
    </source>
</reference>
<evidence type="ECO:0000256" key="10">
    <source>
        <dbReference type="ARBA" id="ARBA00023034"/>
    </source>
</evidence>
<evidence type="ECO:0000256" key="8">
    <source>
        <dbReference type="ARBA" id="ARBA00022723"/>
    </source>
</evidence>
<dbReference type="GO" id="GO:0046872">
    <property type="term" value="F:metal ion binding"/>
    <property type="evidence" value="ECO:0007669"/>
    <property type="project" value="UniProtKB-KW"/>
</dbReference>
<dbReference type="SUPFAM" id="SSF48464">
    <property type="entry name" value="ENTH/VHS domain"/>
    <property type="match status" value="1"/>
</dbReference>
<dbReference type="FunFam" id="2.60.120.330:FF:000015">
    <property type="entry name" value="Protein DMR6-LIKE OXYGENASE 1"/>
    <property type="match status" value="1"/>
</dbReference>
<comment type="function">
    <text evidence="15">Involved in the regulation of shoot development and salicylic acid (SA) homeostasis.</text>
</comment>
<dbReference type="Pfam" id="PF14226">
    <property type="entry name" value="DIOX_N"/>
    <property type="match status" value="1"/>
</dbReference>
<dbReference type="GO" id="GO:0030136">
    <property type="term" value="C:clathrin-coated vesicle"/>
    <property type="evidence" value="ECO:0007669"/>
    <property type="project" value="UniProtKB-SubCell"/>
</dbReference>
<dbReference type="InterPro" id="IPR013809">
    <property type="entry name" value="ENTH"/>
</dbReference>